<evidence type="ECO:0000259" key="1">
    <source>
        <dbReference type="PROSITE" id="PS50995"/>
    </source>
</evidence>
<comment type="caution">
    <text evidence="2">The sequence shown here is derived from an EMBL/GenBank/DDBJ whole genome shotgun (WGS) entry which is preliminary data.</text>
</comment>
<dbReference type="GO" id="GO:0003700">
    <property type="term" value="F:DNA-binding transcription factor activity"/>
    <property type="evidence" value="ECO:0007669"/>
    <property type="project" value="InterPro"/>
</dbReference>
<name>A0A9E2S7H2_9BACT</name>
<dbReference type="EMBL" id="JAHSPG010000001">
    <property type="protein sequence ID" value="MBV4356144.1"/>
    <property type="molecule type" value="Genomic_DNA"/>
</dbReference>
<dbReference type="PROSITE" id="PS50995">
    <property type="entry name" value="HTH_MARR_2"/>
    <property type="match status" value="1"/>
</dbReference>
<dbReference type="InterPro" id="IPR039422">
    <property type="entry name" value="MarR/SlyA-like"/>
</dbReference>
<evidence type="ECO:0000313" key="3">
    <source>
        <dbReference type="Proteomes" id="UP000812270"/>
    </source>
</evidence>
<proteinExistence type="predicted"/>
<keyword evidence="3" id="KW-1185">Reference proteome</keyword>
<dbReference type="Proteomes" id="UP000812270">
    <property type="component" value="Unassembled WGS sequence"/>
</dbReference>
<dbReference type="RefSeq" id="WP_217789678.1">
    <property type="nucleotide sequence ID" value="NZ_JAHSPG010000001.1"/>
</dbReference>
<dbReference type="SMART" id="SM00347">
    <property type="entry name" value="HTH_MARR"/>
    <property type="match status" value="1"/>
</dbReference>
<organism evidence="2 3">
    <name type="scientific">Pinibacter aurantiacus</name>
    <dbReference type="NCBI Taxonomy" id="2851599"/>
    <lineage>
        <taxon>Bacteria</taxon>
        <taxon>Pseudomonadati</taxon>
        <taxon>Bacteroidota</taxon>
        <taxon>Chitinophagia</taxon>
        <taxon>Chitinophagales</taxon>
        <taxon>Chitinophagaceae</taxon>
        <taxon>Pinibacter</taxon>
    </lineage>
</organism>
<accession>A0A9E2S7H2</accession>
<dbReference type="Pfam" id="PF12802">
    <property type="entry name" value="MarR_2"/>
    <property type="match status" value="1"/>
</dbReference>
<dbReference type="AlphaFoldDB" id="A0A9E2S7H2"/>
<feature type="domain" description="HTH marR-type" evidence="1">
    <location>
        <begin position="9"/>
        <end position="144"/>
    </location>
</feature>
<protein>
    <submittedName>
        <fullName evidence="2">MarR family winged helix-turn-helix transcriptional regulator</fullName>
    </submittedName>
</protein>
<dbReference type="GO" id="GO:0006950">
    <property type="term" value="P:response to stress"/>
    <property type="evidence" value="ECO:0007669"/>
    <property type="project" value="TreeGrafter"/>
</dbReference>
<evidence type="ECO:0000313" key="2">
    <source>
        <dbReference type="EMBL" id="MBV4356144.1"/>
    </source>
</evidence>
<reference evidence="2" key="1">
    <citation type="submission" date="2021-06" db="EMBL/GenBank/DDBJ databases">
        <authorList>
            <person name="Huq M.A."/>
        </authorList>
    </citation>
    <scope>NUCLEOTIDE SEQUENCE</scope>
    <source>
        <strain evidence="2">MAH-26</strain>
    </source>
</reference>
<dbReference type="PANTHER" id="PTHR33164">
    <property type="entry name" value="TRANSCRIPTIONAL REGULATOR, MARR FAMILY"/>
    <property type="match status" value="1"/>
</dbReference>
<gene>
    <name evidence="2" type="ORF">KTO63_03225</name>
</gene>
<dbReference type="PANTHER" id="PTHR33164:SF43">
    <property type="entry name" value="HTH-TYPE TRANSCRIPTIONAL REPRESSOR YETL"/>
    <property type="match status" value="1"/>
</dbReference>
<dbReference type="InterPro" id="IPR000835">
    <property type="entry name" value="HTH_MarR-typ"/>
</dbReference>
<sequence length="172" mass="19394">MNFYESLGFLVFGSRLRRLSESFLADVNSVYKHHKIKFDASWFPVFYILSEKQAVSIKDISDELNISHSAVSQLVTNLQSKGLIKISTAKDDGRKKVLTFTSKGNQLLQQVKPIWQALQDSMEELINENKDSKKVLQAVAGVERGLQTASLFNRIEGKLKIPARLRHSGGEN</sequence>